<proteinExistence type="predicted"/>
<evidence type="ECO:0000313" key="2">
    <source>
        <dbReference type="EMBL" id="MBW33207.1"/>
    </source>
</evidence>
<accession>A0A2M3ZXB5</accession>
<name>A0A2M3ZXB5_9DIPT</name>
<reference evidence="2" key="1">
    <citation type="submission" date="2018-01" db="EMBL/GenBank/DDBJ databases">
        <title>An insight into the sialome of Amazonian anophelines.</title>
        <authorList>
            <person name="Ribeiro J.M."/>
            <person name="Scarpassa V."/>
            <person name="Calvo E."/>
        </authorList>
    </citation>
    <scope>NUCLEOTIDE SEQUENCE</scope>
    <source>
        <tissue evidence="2">Salivary glands</tissue>
    </source>
</reference>
<feature type="signal peptide" evidence="1">
    <location>
        <begin position="1"/>
        <end position="20"/>
    </location>
</feature>
<evidence type="ECO:0000256" key="1">
    <source>
        <dbReference type="SAM" id="SignalP"/>
    </source>
</evidence>
<organism evidence="2">
    <name type="scientific">Anopheles braziliensis</name>
    <dbReference type="NCBI Taxonomy" id="58242"/>
    <lineage>
        <taxon>Eukaryota</taxon>
        <taxon>Metazoa</taxon>
        <taxon>Ecdysozoa</taxon>
        <taxon>Arthropoda</taxon>
        <taxon>Hexapoda</taxon>
        <taxon>Insecta</taxon>
        <taxon>Pterygota</taxon>
        <taxon>Neoptera</taxon>
        <taxon>Endopterygota</taxon>
        <taxon>Diptera</taxon>
        <taxon>Nematocera</taxon>
        <taxon>Culicoidea</taxon>
        <taxon>Culicidae</taxon>
        <taxon>Anophelinae</taxon>
        <taxon>Anopheles</taxon>
    </lineage>
</organism>
<keyword evidence="1" id="KW-0732">Signal</keyword>
<sequence>MKVLLPTLLVLRFTFSNAPGSVYYSTGVKQALVSSILARVWQLKSSRVAAGRLAGRLFDLESSRPYSATTKCRREITTRG</sequence>
<dbReference type="EMBL" id="GGFM01012456">
    <property type="protein sequence ID" value="MBW33207.1"/>
    <property type="molecule type" value="Transcribed_RNA"/>
</dbReference>
<feature type="chain" id="PRO_5014928101" evidence="1">
    <location>
        <begin position="21"/>
        <end position="80"/>
    </location>
</feature>
<dbReference type="AlphaFoldDB" id="A0A2M3ZXB5"/>
<protein>
    <submittedName>
        <fullName evidence="2">Putative secreted peptide</fullName>
    </submittedName>
</protein>